<feature type="region of interest" description="Disordered" evidence="5">
    <location>
        <begin position="232"/>
        <end position="259"/>
    </location>
</feature>
<evidence type="ECO:0000256" key="3">
    <source>
        <dbReference type="ARBA" id="ARBA00022801"/>
    </source>
</evidence>
<dbReference type="InterPro" id="IPR011545">
    <property type="entry name" value="DEAD/DEAH_box_helicase_dom"/>
</dbReference>
<evidence type="ECO:0000313" key="8">
    <source>
        <dbReference type="EMBL" id="QSZ36466.1"/>
    </source>
</evidence>
<dbReference type="GO" id="GO:0005524">
    <property type="term" value="F:ATP binding"/>
    <property type="evidence" value="ECO:0007669"/>
    <property type="project" value="UniProtKB-KW"/>
</dbReference>
<dbReference type="EMBL" id="CP063411">
    <property type="protein sequence ID" value="QSZ36466.1"/>
    <property type="molecule type" value="Genomic_DNA"/>
</dbReference>
<dbReference type="InterPro" id="IPR007502">
    <property type="entry name" value="Helicase-assoc_dom"/>
</dbReference>
<proteinExistence type="predicted"/>
<sequence length="1447" mass="163014">MIRRLTHHGWLLNPLDRRHASTQWIRSHKYLSVKYHSASSPAIRDDFSDEIPQPPTPNPWLFQIPTGLNLPKKIGVPLPRIAVFLKHPIDWEAVEKILKKRPALASIVGFGCSEYRDLSFLQSLAGLGPLLQQKKLCTFKFERMGFDSNGPSYMRGRVLTRCHLTCNLPKGSSTLSDIDPKHPVKITAIATKDVPAQNAAILQLLIVLEERQLLDVFLSRVSHARISNEAREALQSSTLEPSADPAAAPPEETTPSSSHVVREVFNYAASYLYIPKYTVTFQPRNSNTSKKKKRGPKEKFTVEISLTEHGIHASATGISLRNVEDMACVIFKQEVEKYHIANAVPSHSSNGPITLSTGNARNFMDFYNDHHGKVSIKVVHKDNLWTGQAFTGGSNTTAHELGPEITRKRRDDLEELTMLVAAIILVKERPQLLVDYKEKLDSRTGKYLSKAHPVMLQVHQSNLSLMQSTVKALTKLGLSSTLANEPVDDISLFSRKNRFHCSEKFARERSDYLLEWWRLRSQFKHQNGNVLPINRHSSEVLSLIENNQYSILVGQTGSGKTTQLPQIILDEYIRENRGGDCKIVCTQPRRIAATSVARRVAKERGQNLGDQVGYHVRSDPQVPKPRGSITYCTTGIIVQQLIHDPDNLFDNLSHLVIDEVHERGIDIDTLLTMVRDIVKRRIKAGRSNPRVCFMSATVDAEMFQEYFSFTDETVEATCKVLHVEGRAFPVEEKYLEDIMKTFGGKYPQDHAIWSLLGSSNCQEYLKSEKKLKETDLVVDVKDQKVESVIEWDSHLDDPDSLENQMRMDMEEALVPVELAVIMIGHIASTTEDGAILLFLPGLRNIVKAERLLRTQTALNVDFNDERKFKIFQLHSSISEGNNDAVFKAVPPGCRKIILATNVAETSITINDVQYVVDTGKHKETNYHQMSRIWSLPCKWISKSSVKQRAGRAGRVQNGNYYALFSKLRYKYLRTISRPEIDRVDLQEACLNIKALGHKVSIQDFFAGFPNPPSPQAVHSSIGSLKTLGALTDTENLTPLGRLLGRVPLEPALGKMVLLGTIYRCLDPMIILGALENEILQQKTPDREHLSILAMRWLAGNSKSDHIAMLNAFRALRTRENFNEHRILRLFADQKFLNLSSYYRVKNIILGIQNRLKLSGLVPNGSAEYRMMALLNENSKQNDLVKALLVQGLYPHIGTLDHKSTKTKYQIVANEKILVSMDHSSINHPMNKRRLGPESIESSPRLLSFSTLALASDNELNIKHTTAVNPFVASLFSGTLNQSDVNIDRLQVDQWLPFDVRCLGKISDAEGAAAQTILRFNNMLRQWENKAFRDLVTGEYDADSEMSRIVTNSLKVLLAADRDLAEPKPRFPPDGRDSWHSHSASDPTSRKQSDFMFKRLDLSTGIESKFRPKTSRPGNLGKDQKKASAKMNDGGSQKPLVKFYALRS</sequence>
<organism evidence="8 9">
    <name type="scientific">Monilinia vaccinii-corymbosi</name>
    <dbReference type="NCBI Taxonomy" id="61207"/>
    <lineage>
        <taxon>Eukaryota</taxon>
        <taxon>Fungi</taxon>
        <taxon>Dikarya</taxon>
        <taxon>Ascomycota</taxon>
        <taxon>Pezizomycotina</taxon>
        <taxon>Leotiomycetes</taxon>
        <taxon>Helotiales</taxon>
        <taxon>Sclerotiniaceae</taxon>
        <taxon>Monilinia</taxon>
    </lineage>
</organism>
<evidence type="ECO:0000256" key="4">
    <source>
        <dbReference type="ARBA" id="ARBA00022840"/>
    </source>
</evidence>
<feature type="region of interest" description="Disordered" evidence="5">
    <location>
        <begin position="1364"/>
        <end position="1393"/>
    </location>
</feature>
<evidence type="ECO:0000256" key="1">
    <source>
        <dbReference type="ARBA" id="ARBA00012552"/>
    </source>
</evidence>
<feature type="compositionally biased region" description="Basic and acidic residues" evidence="5">
    <location>
        <begin position="1364"/>
        <end position="1379"/>
    </location>
</feature>
<dbReference type="PROSITE" id="PS51192">
    <property type="entry name" value="HELICASE_ATP_BIND_1"/>
    <property type="match status" value="1"/>
</dbReference>
<dbReference type="Gene3D" id="1.20.120.1080">
    <property type="match status" value="1"/>
</dbReference>
<dbReference type="SMART" id="SM00490">
    <property type="entry name" value="HELICc"/>
    <property type="match status" value="1"/>
</dbReference>
<evidence type="ECO:0000259" key="6">
    <source>
        <dbReference type="PROSITE" id="PS51192"/>
    </source>
</evidence>
<dbReference type="Pfam" id="PF04408">
    <property type="entry name" value="WHD_HA2"/>
    <property type="match status" value="1"/>
</dbReference>
<keyword evidence="2" id="KW-0547">Nucleotide-binding</keyword>
<dbReference type="Gene3D" id="3.40.50.300">
    <property type="entry name" value="P-loop containing nucleotide triphosphate hydrolases"/>
    <property type="match status" value="2"/>
</dbReference>
<dbReference type="Pfam" id="PF00270">
    <property type="entry name" value="DEAD"/>
    <property type="match status" value="1"/>
</dbReference>
<dbReference type="PANTHER" id="PTHR18934:SF203">
    <property type="entry name" value="ATP-DEPENDENT RNA HELICASE A"/>
    <property type="match status" value="1"/>
</dbReference>
<feature type="region of interest" description="Disordered" evidence="5">
    <location>
        <begin position="1405"/>
        <end position="1439"/>
    </location>
</feature>
<dbReference type="SUPFAM" id="SSF52540">
    <property type="entry name" value="P-loop containing nucleoside triphosphate hydrolases"/>
    <property type="match status" value="1"/>
</dbReference>
<dbReference type="InterPro" id="IPR027417">
    <property type="entry name" value="P-loop_NTPase"/>
</dbReference>
<dbReference type="SMART" id="SM00847">
    <property type="entry name" value="HA2"/>
    <property type="match status" value="1"/>
</dbReference>
<dbReference type="CDD" id="cd18791">
    <property type="entry name" value="SF2_C_RHA"/>
    <property type="match status" value="1"/>
</dbReference>
<dbReference type="PROSITE" id="PS00690">
    <property type="entry name" value="DEAH_ATP_HELICASE"/>
    <property type="match status" value="1"/>
</dbReference>
<dbReference type="InterPro" id="IPR014001">
    <property type="entry name" value="Helicase_ATP-bd"/>
</dbReference>
<dbReference type="Pfam" id="PF00271">
    <property type="entry name" value="Helicase_C"/>
    <property type="match status" value="1"/>
</dbReference>
<gene>
    <name evidence="8" type="ORF">DSL72_006345</name>
</gene>
<protein>
    <recommendedName>
        <fullName evidence="1">RNA helicase</fullName>
        <ecNumber evidence="1">3.6.4.13</ecNumber>
    </recommendedName>
</protein>
<accession>A0A8A3PNR5</accession>
<keyword evidence="3" id="KW-0378">Hydrolase</keyword>
<dbReference type="CDD" id="cd17917">
    <property type="entry name" value="DEXHc_RHA-like"/>
    <property type="match status" value="1"/>
</dbReference>
<dbReference type="PROSITE" id="PS51194">
    <property type="entry name" value="HELICASE_CTER"/>
    <property type="match status" value="1"/>
</dbReference>
<keyword evidence="4" id="KW-0067">ATP-binding</keyword>
<keyword evidence="9" id="KW-1185">Reference proteome</keyword>
<dbReference type="OrthoDB" id="5600252at2759"/>
<evidence type="ECO:0000256" key="2">
    <source>
        <dbReference type="ARBA" id="ARBA00022741"/>
    </source>
</evidence>
<dbReference type="InterPro" id="IPR048333">
    <property type="entry name" value="HA2_WH"/>
</dbReference>
<feature type="compositionally biased region" description="Low complexity" evidence="5">
    <location>
        <begin position="240"/>
        <end position="258"/>
    </location>
</feature>
<dbReference type="PANTHER" id="PTHR18934">
    <property type="entry name" value="ATP-DEPENDENT RNA HELICASE"/>
    <property type="match status" value="1"/>
</dbReference>
<evidence type="ECO:0000259" key="7">
    <source>
        <dbReference type="PROSITE" id="PS51194"/>
    </source>
</evidence>
<dbReference type="GO" id="GO:0016787">
    <property type="term" value="F:hydrolase activity"/>
    <property type="evidence" value="ECO:0007669"/>
    <property type="project" value="UniProtKB-KW"/>
</dbReference>
<name>A0A8A3PNR5_9HELO</name>
<feature type="domain" description="Helicase C-terminal" evidence="7">
    <location>
        <begin position="808"/>
        <end position="996"/>
    </location>
</feature>
<dbReference type="EC" id="3.6.4.13" evidence="1"/>
<dbReference type="InterPro" id="IPR001650">
    <property type="entry name" value="Helicase_C-like"/>
</dbReference>
<dbReference type="GO" id="GO:1990904">
    <property type="term" value="C:ribonucleoprotein complex"/>
    <property type="evidence" value="ECO:0007669"/>
    <property type="project" value="UniProtKB-ARBA"/>
</dbReference>
<feature type="domain" description="Helicase ATP-binding" evidence="6">
    <location>
        <begin position="541"/>
        <end position="716"/>
    </location>
</feature>
<dbReference type="SMART" id="SM00487">
    <property type="entry name" value="DEXDc"/>
    <property type="match status" value="1"/>
</dbReference>
<evidence type="ECO:0000313" key="9">
    <source>
        <dbReference type="Proteomes" id="UP000672032"/>
    </source>
</evidence>
<evidence type="ECO:0000256" key="5">
    <source>
        <dbReference type="SAM" id="MobiDB-lite"/>
    </source>
</evidence>
<dbReference type="InterPro" id="IPR002464">
    <property type="entry name" value="DNA/RNA_helicase_DEAH_CS"/>
</dbReference>
<dbReference type="Proteomes" id="UP000672032">
    <property type="component" value="Chromosome 7"/>
</dbReference>
<dbReference type="GO" id="GO:0003724">
    <property type="term" value="F:RNA helicase activity"/>
    <property type="evidence" value="ECO:0007669"/>
    <property type="project" value="UniProtKB-EC"/>
</dbReference>
<dbReference type="GO" id="GO:0003723">
    <property type="term" value="F:RNA binding"/>
    <property type="evidence" value="ECO:0007669"/>
    <property type="project" value="TreeGrafter"/>
</dbReference>
<reference evidence="8" key="1">
    <citation type="submission" date="2020-10" db="EMBL/GenBank/DDBJ databases">
        <title>Genome Sequence of Monilinia vaccinii-corymbosi Sheds Light on Mummy Berry Disease Infection of Blueberry and Mating Type.</title>
        <authorList>
            <person name="Yow A.G."/>
            <person name="Zhang Y."/>
            <person name="Bansal K."/>
            <person name="Eacker S.M."/>
            <person name="Sullivan S."/>
            <person name="Liachko I."/>
            <person name="Cubeta M.A."/>
            <person name="Rollins J.A."/>
            <person name="Ashrafi H."/>
        </authorList>
    </citation>
    <scope>NUCLEOTIDE SEQUENCE</scope>
    <source>
        <strain evidence="8">RL-1</strain>
    </source>
</reference>